<dbReference type="AlphaFoldDB" id="A0A7J7DMI9"/>
<evidence type="ECO:0000313" key="7">
    <source>
        <dbReference type="Proteomes" id="UP000593562"/>
    </source>
</evidence>
<evidence type="ECO:0000313" key="6">
    <source>
        <dbReference type="EMBL" id="KAF5747499.1"/>
    </source>
</evidence>
<dbReference type="EMBL" id="JAAARO010000005">
    <property type="protein sequence ID" value="KAF5747499.1"/>
    <property type="molecule type" value="Genomic_DNA"/>
</dbReference>
<dbReference type="SUPFAM" id="SSF47954">
    <property type="entry name" value="Cyclin-like"/>
    <property type="match status" value="2"/>
</dbReference>
<dbReference type="GO" id="GO:0051301">
    <property type="term" value="P:cell division"/>
    <property type="evidence" value="ECO:0007669"/>
    <property type="project" value="UniProtKB-KW"/>
</dbReference>
<dbReference type="PANTHER" id="PTHR10177">
    <property type="entry name" value="CYCLINS"/>
    <property type="match status" value="1"/>
</dbReference>
<organism evidence="6 7">
    <name type="scientific">Tripterygium wilfordii</name>
    <name type="common">Thunder God vine</name>
    <dbReference type="NCBI Taxonomy" id="458696"/>
    <lineage>
        <taxon>Eukaryota</taxon>
        <taxon>Viridiplantae</taxon>
        <taxon>Streptophyta</taxon>
        <taxon>Embryophyta</taxon>
        <taxon>Tracheophyta</taxon>
        <taxon>Spermatophyta</taxon>
        <taxon>Magnoliopsida</taxon>
        <taxon>eudicotyledons</taxon>
        <taxon>Gunneridae</taxon>
        <taxon>Pentapetalae</taxon>
        <taxon>rosids</taxon>
        <taxon>fabids</taxon>
        <taxon>Celastrales</taxon>
        <taxon>Celastraceae</taxon>
        <taxon>Tripterygium</taxon>
    </lineage>
</organism>
<sequence>MHLIDEFNLQLFDLEGDYMPSPTCCENATFVSTREKVFQFFDKLSVAACLNQSVCYAAMSYFDRYASRNDIPIIEECEQKSIKVFAVACLTMAVKLEKNDIFVYDLVHGELLALVQKHLLSTQALISKQLHWRIRFLNPMCFLGYLSSLLYGDQDEAAVRAKVEGFVCRFQKRAAVCEKAESLVCYIQRDITYMQYKPSIIGAAALVAVQPVENYEQRLAACRYIDADSLTQCLEKMKESYMVMVVNKLSTSYNFDGGQGDIRSITWMALLELHNLLKLKESSQSCILLLDLND</sequence>
<evidence type="ECO:0000256" key="2">
    <source>
        <dbReference type="ARBA" id="ARBA00022618"/>
    </source>
</evidence>
<keyword evidence="7" id="KW-1185">Reference proteome</keyword>
<dbReference type="InterPro" id="IPR039361">
    <property type="entry name" value="Cyclin"/>
</dbReference>
<dbReference type="OrthoDB" id="913865at2759"/>
<evidence type="ECO:0000259" key="5">
    <source>
        <dbReference type="Pfam" id="PF00134"/>
    </source>
</evidence>
<evidence type="ECO:0000256" key="4">
    <source>
        <dbReference type="ARBA" id="ARBA00032263"/>
    </source>
</evidence>
<comment type="subunit">
    <text evidence="1">Interacts with the CDC2 protein kinase to form a serine/threonine kinase holoenzyme complex also known as maturation promoting factor (MPF). The cyclin subunit imparts substrate specificity to the complex.</text>
</comment>
<dbReference type="InterPro" id="IPR006671">
    <property type="entry name" value="Cyclin_N"/>
</dbReference>
<protein>
    <recommendedName>
        <fullName evidence="4">B-like cyclin</fullName>
    </recommendedName>
</protein>
<dbReference type="Pfam" id="PF00134">
    <property type="entry name" value="Cyclin_N"/>
    <property type="match status" value="1"/>
</dbReference>
<dbReference type="Gene3D" id="1.10.472.10">
    <property type="entry name" value="Cyclin-like"/>
    <property type="match status" value="2"/>
</dbReference>
<accession>A0A7J7DMI9</accession>
<evidence type="ECO:0000256" key="1">
    <source>
        <dbReference type="ARBA" id="ARBA00011177"/>
    </source>
</evidence>
<dbReference type="InterPro" id="IPR036915">
    <property type="entry name" value="Cyclin-like_sf"/>
</dbReference>
<proteinExistence type="predicted"/>
<reference evidence="6 7" key="1">
    <citation type="journal article" date="2020" name="Nat. Commun.">
        <title>Genome of Tripterygium wilfordii and identification of cytochrome P450 involved in triptolide biosynthesis.</title>
        <authorList>
            <person name="Tu L."/>
            <person name="Su P."/>
            <person name="Zhang Z."/>
            <person name="Gao L."/>
            <person name="Wang J."/>
            <person name="Hu T."/>
            <person name="Zhou J."/>
            <person name="Zhang Y."/>
            <person name="Zhao Y."/>
            <person name="Liu Y."/>
            <person name="Song Y."/>
            <person name="Tong Y."/>
            <person name="Lu Y."/>
            <person name="Yang J."/>
            <person name="Xu C."/>
            <person name="Jia M."/>
            <person name="Peters R.J."/>
            <person name="Huang L."/>
            <person name="Gao W."/>
        </authorList>
    </citation>
    <scope>NUCLEOTIDE SEQUENCE [LARGE SCALE GENOMIC DNA]</scope>
    <source>
        <strain evidence="7">cv. XIE 37</strain>
        <tissue evidence="6">Leaf</tissue>
    </source>
</reference>
<keyword evidence="2" id="KW-0132">Cell division</keyword>
<dbReference type="InParanoid" id="A0A7J7DMI9"/>
<dbReference type="Proteomes" id="UP000593562">
    <property type="component" value="Unassembled WGS sequence"/>
</dbReference>
<comment type="caution">
    <text evidence="6">The sequence shown here is derived from an EMBL/GenBank/DDBJ whole genome shotgun (WGS) entry which is preliminary data.</text>
</comment>
<feature type="domain" description="Cyclin N-terminal" evidence="5">
    <location>
        <begin position="17"/>
        <end position="134"/>
    </location>
</feature>
<gene>
    <name evidence="6" type="ORF">HS088_TW05G00220</name>
</gene>
<keyword evidence="3" id="KW-0131">Cell cycle</keyword>
<evidence type="ECO:0000256" key="3">
    <source>
        <dbReference type="ARBA" id="ARBA00023306"/>
    </source>
</evidence>
<name>A0A7J7DMI9_TRIWF</name>